<reference evidence="1 2" key="1">
    <citation type="journal article" date="2014" name="Am. J. Bot.">
        <title>Genome assembly and annotation for red clover (Trifolium pratense; Fabaceae).</title>
        <authorList>
            <person name="Istvanek J."/>
            <person name="Jaros M."/>
            <person name="Krenek A."/>
            <person name="Repkova J."/>
        </authorList>
    </citation>
    <scope>NUCLEOTIDE SEQUENCE [LARGE SCALE GENOMIC DNA]</scope>
    <source>
        <strain evidence="2">cv. Tatra</strain>
        <tissue evidence="1">Young leaves</tissue>
    </source>
</reference>
<reference evidence="1 2" key="2">
    <citation type="journal article" date="2017" name="Front. Plant Sci.">
        <title>Gene Classification and Mining of Molecular Markers Useful in Red Clover (Trifolium pratense) Breeding.</title>
        <authorList>
            <person name="Istvanek J."/>
            <person name="Dluhosova J."/>
            <person name="Dluhos P."/>
            <person name="Patkova L."/>
            <person name="Nedelnik J."/>
            <person name="Repkova J."/>
        </authorList>
    </citation>
    <scope>NUCLEOTIDE SEQUENCE [LARGE SCALE GENOMIC DNA]</scope>
    <source>
        <strain evidence="2">cv. Tatra</strain>
        <tissue evidence="1">Young leaves</tissue>
    </source>
</reference>
<sequence>MGGGKKNSSSGFFSILKFFSSKNKSRAGYCDSDYDSRRKRWPSDEDQGIWGAAIPNIDIKAQEFIDKHYNRISKSEHHQDDISKLSTTKSKREIIKPF</sequence>
<accession>A0A2K3L048</accession>
<dbReference type="AlphaFoldDB" id="A0A2K3L048"/>
<organism evidence="1 2">
    <name type="scientific">Trifolium pratense</name>
    <name type="common">Red clover</name>
    <dbReference type="NCBI Taxonomy" id="57577"/>
    <lineage>
        <taxon>Eukaryota</taxon>
        <taxon>Viridiplantae</taxon>
        <taxon>Streptophyta</taxon>
        <taxon>Embryophyta</taxon>
        <taxon>Tracheophyta</taxon>
        <taxon>Spermatophyta</taxon>
        <taxon>Magnoliopsida</taxon>
        <taxon>eudicotyledons</taxon>
        <taxon>Gunneridae</taxon>
        <taxon>Pentapetalae</taxon>
        <taxon>rosids</taxon>
        <taxon>fabids</taxon>
        <taxon>Fabales</taxon>
        <taxon>Fabaceae</taxon>
        <taxon>Papilionoideae</taxon>
        <taxon>50 kb inversion clade</taxon>
        <taxon>NPAAA clade</taxon>
        <taxon>Hologalegina</taxon>
        <taxon>IRL clade</taxon>
        <taxon>Trifolieae</taxon>
        <taxon>Trifolium</taxon>
    </lineage>
</organism>
<comment type="caution">
    <text evidence="1">The sequence shown here is derived from an EMBL/GenBank/DDBJ whole genome shotgun (WGS) entry which is preliminary data.</text>
</comment>
<protein>
    <submittedName>
        <fullName evidence="1">Uncharacterized protein</fullName>
    </submittedName>
</protein>
<evidence type="ECO:0000313" key="2">
    <source>
        <dbReference type="Proteomes" id="UP000236291"/>
    </source>
</evidence>
<dbReference type="Proteomes" id="UP000236291">
    <property type="component" value="Unassembled WGS sequence"/>
</dbReference>
<dbReference type="EMBL" id="ASHM01023905">
    <property type="protein sequence ID" value="PNX71879.1"/>
    <property type="molecule type" value="Genomic_DNA"/>
</dbReference>
<gene>
    <name evidence="1" type="ORF">L195_g027765</name>
</gene>
<name>A0A2K3L048_TRIPR</name>
<proteinExistence type="predicted"/>
<evidence type="ECO:0000313" key="1">
    <source>
        <dbReference type="EMBL" id="PNX71879.1"/>
    </source>
</evidence>
<dbReference type="PANTHER" id="PTHR33511">
    <property type="entry name" value="OS06G0632400 PROTEIN"/>
    <property type="match status" value="1"/>
</dbReference>